<keyword evidence="1" id="KW-0175">Coiled coil</keyword>
<accession>A0A067T5C5</accession>
<dbReference type="Proteomes" id="UP000027222">
    <property type="component" value="Unassembled WGS sequence"/>
</dbReference>
<feature type="compositionally biased region" description="Polar residues" evidence="2">
    <location>
        <begin position="895"/>
        <end position="905"/>
    </location>
</feature>
<feature type="region of interest" description="Disordered" evidence="2">
    <location>
        <begin position="325"/>
        <end position="423"/>
    </location>
</feature>
<feature type="region of interest" description="Disordered" evidence="2">
    <location>
        <begin position="256"/>
        <end position="276"/>
    </location>
</feature>
<evidence type="ECO:0000313" key="3">
    <source>
        <dbReference type="EMBL" id="KDR75124.1"/>
    </source>
</evidence>
<feature type="compositionally biased region" description="Polar residues" evidence="2">
    <location>
        <begin position="1024"/>
        <end position="1037"/>
    </location>
</feature>
<feature type="compositionally biased region" description="Polar residues" evidence="2">
    <location>
        <begin position="257"/>
        <end position="272"/>
    </location>
</feature>
<feature type="compositionally biased region" description="Polar residues" evidence="2">
    <location>
        <begin position="829"/>
        <end position="844"/>
    </location>
</feature>
<feature type="compositionally biased region" description="Low complexity" evidence="2">
    <location>
        <begin position="941"/>
        <end position="956"/>
    </location>
</feature>
<dbReference type="EMBL" id="KL142381">
    <property type="protein sequence ID" value="KDR75124.1"/>
    <property type="molecule type" value="Genomic_DNA"/>
</dbReference>
<proteinExistence type="predicted"/>
<feature type="compositionally biased region" description="Polar residues" evidence="2">
    <location>
        <begin position="446"/>
        <end position="461"/>
    </location>
</feature>
<feature type="compositionally biased region" description="Polar residues" evidence="2">
    <location>
        <begin position="862"/>
        <end position="885"/>
    </location>
</feature>
<reference evidence="4" key="1">
    <citation type="journal article" date="2014" name="Proc. Natl. Acad. Sci. U.S.A.">
        <title>Extensive sampling of basidiomycete genomes demonstrates inadequacy of the white-rot/brown-rot paradigm for wood decay fungi.</title>
        <authorList>
            <person name="Riley R."/>
            <person name="Salamov A.A."/>
            <person name="Brown D.W."/>
            <person name="Nagy L.G."/>
            <person name="Floudas D."/>
            <person name="Held B.W."/>
            <person name="Levasseur A."/>
            <person name="Lombard V."/>
            <person name="Morin E."/>
            <person name="Otillar R."/>
            <person name="Lindquist E.A."/>
            <person name="Sun H."/>
            <person name="LaButti K.M."/>
            <person name="Schmutz J."/>
            <person name="Jabbour D."/>
            <person name="Luo H."/>
            <person name="Baker S.E."/>
            <person name="Pisabarro A.G."/>
            <person name="Walton J.D."/>
            <person name="Blanchette R.A."/>
            <person name="Henrissat B."/>
            <person name="Martin F."/>
            <person name="Cullen D."/>
            <person name="Hibbett D.S."/>
            <person name="Grigoriev I.V."/>
        </authorList>
    </citation>
    <scope>NUCLEOTIDE SEQUENCE [LARGE SCALE GENOMIC DNA]</scope>
    <source>
        <strain evidence="4">CBS 339.88</strain>
    </source>
</reference>
<evidence type="ECO:0000256" key="2">
    <source>
        <dbReference type="SAM" id="MobiDB-lite"/>
    </source>
</evidence>
<dbReference type="STRING" id="685588.A0A067T5C5"/>
<organism evidence="3 4">
    <name type="scientific">Galerina marginata (strain CBS 339.88)</name>
    <dbReference type="NCBI Taxonomy" id="685588"/>
    <lineage>
        <taxon>Eukaryota</taxon>
        <taxon>Fungi</taxon>
        <taxon>Dikarya</taxon>
        <taxon>Basidiomycota</taxon>
        <taxon>Agaricomycotina</taxon>
        <taxon>Agaricomycetes</taxon>
        <taxon>Agaricomycetidae</taxon>
        <taxon>Agaricales</taxon>
        <taxon>Agaricineae</taxon>
        <taxon>Strophariaceae</taxon>
        <taxon>Galerina</taxon>
    </lineage>
</organism>
<feature type="compositionally biased region" description="Polar residues" evidence="2">
    <location>
        <begin position="962"/>
        <end position="973"/>
    </location>
</feature>
<feature type="coiled-coil region" evidence="1">
    <location>
        <begin position="54"/>
        <end position="81"/>
    </location>
</feature>
<feature type="compositionally biased region" description="Low complexity" evidence="2">
    <location>
        <begin position="693"/>
        <end position="708"/>
    </location>
</feature>
<feature type="region of interest" description="Disordered" evidence="2">
    <location>
        <begin position="994"/>
        <end position="1058"/>
    </location>
</feature>
<protein>
    <submittedName>
        <fullName evidence="3">Uncharacterized protein</fullName>
    </submittedName>
</protein>
<evidence type="ECO:0000313" key="4">
    <source>
        <dbReference type="Proteomes" id="UP000027222"/>
    </source>
</evidence>
<feature type="compositionally biased region" description="Polar residues" evidence="2">
    <location>
        <begin position="340"/>
        <end position="366"/>
    </location>
</feature>
<evidence type="ECO:0000256" key="1">
    <source>
        <dbReference type="SAM" id="Coils"/>
    </source>
</evidence>
<dbReference type="HOGENOM" id="CLU_280343_0_0_1"/>
<feature type="compositionally biased region" description="Polar residues" evidence="2">
    <location>
        <begin position="410"/>
        <end position="419"/>
    </location>
</feature>
<feature type="region of interest" description="Disordered" evidence="2">
    <location>
        <begin position="441"/>
        <end position="469"/>
    </location>
</feature>
<keyword evidence="4" id="KW-1185">Reference proteome</keyword>
<feature type="compositionally biased region" description="Basic and acidic residues" evidence="2">
    <location>
        <begin position="529"/>
        <end position="550"/>
    </location>
</feature>
<feature type="compositionally biased region" description="Polar residues" evidence="2">
    <location>
        <begin position="218"/>
        <end position="234"/>
    </location>
</feature>
<feature type="region of interest" description="Disordered" evidence="2">
    <location>
        <begin position="526"/>
        <end position="553"/>
    </location>
</feature>
<sequence length="1121" mass="121008">MPSVAEPVVHGVLGNTFSLWNPDLLSSSLLGHLQAHRRTPSAVSMNTNVLKTQITQLQRCIHNLEAKNDDLKHENKMQHSEIGALNEEITSLRIDYYDQLDQGRKITISSKSDKEEIRTLRAKVSEANIFIQAIVDLKLPMDVLCGAAQAVKHGYDAEEALINSIMAASTRRGSAWSRIIPAVVGPRGPDHYQAAIKLVLQSRKDLYDRQKASDFWKQKSTSDPSNATTITPSPSELSDICAKMLNEMECSAKPVLDNTSVRSNPRASSPHNVKSDFSVDDQLARVCNELSASKVDSTPQCLGHSIDTYLSGKGVENEAQANLSIKLVRPPTSPHRTKPPSVSSQEVPPKTQASSVAGFPVTSTRINAPPLPPSLPKTPVSRRKVVTRLAGPNSTISVPHSTLKPPTPNSPIRSRLSTPRTKKPLLQNRNANLSSSVIHKFDEGETSVNPSTNPSEVTSRHNVSKVAKDPGKRRGVILVEKDKIPGFKTARETTVVPSTSLVEIYDSPNFPVSVSADVFGADAECEDENVQHRDKETREKDDSVKAETDGIRSISDATEVGLRPTPANPTTLQSRLQNQGLLVCRPQSSPADVEAREHSPTTISVSRLANSFSDSDLGSLEITDDSDSESDSEHILIQDDQDAAYDTPRNFRHIFRQWTEGAGAANLAQDSADGDNERPSSCSDGDDDDDDFGSTPVGPVGPSRSVSSMPASGYGLVSRPATPIAKSRFFTTAKDRTVLSMSKSDLSCTSSMSSSGSDKRFSGNTAMVPLLGLARRLGRKSSTSLNLSKKQISWPILPTQTMASSLVQPSPGSIKFPTPTSHHRPSSSKQLNNLWSLRKTTPSNPGKAVNPQTPPNPIKPVSPSNPKSSLLSIRPTSGPQHTSSKPESKAVFGQSIMNRLSNVPSPSKPTPVLAQSPKTSSTYLTVSTRPTKPRSNTINALSPLPSTLSTPSPKSLMAASTKPRSNTFNAYLPTTRSPLSRLVTNMSLELELEPQPHTNSTKPPPPRRAPPQYPAPKSLPRKAATSSKVSAPTTKTTPPLRVNKKSPPTKPQSTPRDAELKPPIAAFMRRTPAPSTSINARRVSSSIAPLIPNWTAASKEGAVTKGECRGLFRNSLSMVVR</sequence>
<feature type="region of interest" description="Disordered" evidence="2">
    <location>
        <begin position="214"/>
        <end position="234"/>
    </location>
</feature>
<feature type="region of interest" description="Disordered" evidence="2">
    <location>
        <begin position="667"/>
        <end position="711"/>
    </location>
</feature>
<gene>
    <name evidence="3" type="ORF">GALMADRAFT_156999</name>
</gene>
<feature type="region of interest" description="Disordered" evidence="2">
    <location>
        <begin position="803"/>
        <end position="973"/>
    </location>
</feature>
<dbReference type="AlphaFoldDB" id="A0A067T5C5"/>
<feature type="compositionally biased region" description="Polar residues" evidence="2">
    <location>
        <begin position="916"/>
        <end position="940"/>
    </location>
</feature>
<feature type="compositionally biased region" description="Pro residues" evidence="2">
    <location>
        <begin position="1002"/>
        <end position="1014"/>
    </location>
</feature>
<dbReference type="OrthoDB" id="2798624at2759"/>
<name>A0A067T5C5_GALM3</name>